<proteinExistence type="predicted"/>
<gene>
    <name evidence="1" type="ORF">FR943_19725</name>
</gene>
<evidence type="ECO:0008006" key="3">
    <source>
        <dbReference type="Google" id="ProtNLM"/>
    </source>
</evidence>
<reference evidence="1 2" key="1">
    <citation type="journal article" date="2021" name="Sci. Rep.">
        <title>Phenotypic and genomic hallmarks of a novel, potentially pathogenic rapidly growing Mycobacterium species related to the Mycobacterium fortuitum complex.</title>
        <authorList>
            <person name="Gharbi R."/>
            <person name="Khanna V."/>
            <person name="Frigui W."/>
            <person name="Mhenni B."/>
            <person name="Brosch R."/>
            <person name="Mardassi H."/>
        </authorList>
    </citation>
    <scope>NUCLEOTIDE SEQUENCE [LARGE SCALE GENOMIC DNA]</scope>
    <source>
        <strain evidence="1 2">TNTM28</strain>
    </source>
</reference>
<evidence type="ECO:0000313" key="1">
    <source>
        <dbReference type="EMBL" id="MBU9766062.1"/>
    </source>
</evidence>
<evidence type="ECO:0000313" key="2">
    <source>
        <dbReference type="Proteomes" id="UP000812982"/>
    </source>
</evidence>
<keyword evidence="2" id="KW-1185">Reference proteome</keyword>
<dbReference type="EMBL" id="VOMB01000021">
    <property type="protein sequence ID" value="MBU9766062.1"/>
    <property type="molecule type" value="Genomic_DNA"/>
</dbReference>
<comment type="caution">
    <text evidence="1">The sequence shown here is derived from an EMBL/GenBank/DDBJ whole genome shotgun (WGS) entry which is preliminary data.</text>
</comment>
<sequence length="223" mass="24410">MSKQIDIIRLTSAKDDKSILVDEQQVAFSELVPQIKELNPGANDVVMVAALEAGTAGQLTQLLQLVTSEKIQTENLVNAMFTRRTVSVQAAQQAQRNADARQELIDEFGLYSGERVADLSGSRARNRFATASRWLAEGRIFAVEHLGARAYPAFQFGTDGNPRPVIQRVLKVLEPYGLDGWETALWFTSRTGWLDDRRPVDLLVGAADDVVVAAGHAFDGVGV</sequence>
<accession>A0ABS6KQY0</accession>
<name>A0ABS6KQY0_9MYCO</name>
<dbReference type="RefSeq" id="WP_217159905.1">
    <property type="nucleotide sequence ID" value="NZ_VOMB01000021.1"/>
</dbReference>
<organism evidence="1 2">
    <name type="scientific">[Mycobacterium] fortunisiensis</name>
    <dbReference type="NCBI Taxonomy" id="2600579"/>
    <lineage>
        <taxon>Bacteria</taxon>
        <taxon>Bacillati</taxon>
        <taxon>Actinomycetota</taxon>
        <taxon>Actinomycetes</taxon>
        <taxon>Mycobacteriales</taxon>
        <taxon>Mycobacteriaceae</taxon>
        <taxon>Mycolicibacterium</taxon>
    </lineage>
</organism>
<protein>
    <recommendedName>
        <fullName evidence="3">XRE family transcriptional regulator</fullName>
    </recommendedName>
</protein>
<dbReference type="Proteomes" id="UP000812982">
    <property type="component" value="Unassembled WGS sequence"/>
</dbReference>